<evidence type="ECO:0008006" key="3">
    <source>
        <dbReference type="Google" id="ProtNLM"/>
    </source>
</evidence>
<protein>
    <recommendedName>
        <fullName evidence="3">Cysteine dioxygenase</fullName>
    </recommendedName>
</protein>
<dbReference type="Proteomes" id="UP001054945">
    <property type="component" value="Unassembled WGS sequence"/>
</dbReference>
<evidence type="ECO:0000313" key="1">
    <source>
        <dbReference type="EMBL" id="GIY19373.1"/>
    </source>
</evidence>
<reference evidence="1 2" key="1">
    <citation type="submission" date="2021-06" db="EMBL/GenBank/DDBJ databases">
        <title>Caerostris extrusa draft genome.</title>
        <authorList>
            <person name="Kono N."/>
            <person name="Arakawa K."/>
        </authorList>
    </citation>
    <scope>NUCLEOTIDE SEQUENCE [LARGE SCALE GENOMIC DNA]</scope>
</reference>
<accession>A0AAV4RAP0</accession>
<dbReference type="EMBL" id="BPLR01007746">
    <property type="protein sequence ID" value="GIY19373.1"/>
    <property type="molecule type" value="Genomic_DNA"/>
</dbReference>
<sequence>MLDRRWPTYEEEICAKPHTSFDRIASFFFFPGTAGVQEHKKEWLLTNAVTFISPGLNVRGSGSVLHWVPNGGGAEEFCSFRL</sequence>
<keyword evidence="2" id="KW-1185">Reference proteome</keyword>
<gene>
    <name evidence="1" type="ORF">CEXT_400501</name>
</gene>
<organism evidence="1 2">
    <name type="scientific">Caerostris extrusa</name>
    <name type="common">Bark spider</name>
    <name type="synonym">Caerostris bankana</name>
    <dbReference type="NCBI Taxonomy" id="172846"/>
    <lineage>
        <taxon>Eukaryota</taxon>
        <taxon>Metazoa</taxon>
        <taxon>Ecdysozoa</taxon>
        <taxon>Arthropoda</taxon>
        <taxon>Chelicerata</taxon>
        <taxon>Arachnida</taxon>
        <taxon>Araneae</taxon>
        <taxon>Araneomorphae</taxon>
        <taxon>Entelegynae</taxon>
        <taxon>Araneoidea</taxon>
        <taxon>Araneidae</taxon>
        <taxon>Caerostris</taxon>
    </lineage>
</organism>
<dbReference type="AlphaFoldDB" id="A0AAV4RAP0"/>
<comment type="caution">
    <text evidence="1">The sequence shown here is derived from an EMBL/GenBank/DDBJ whole genome shotgun (WGS) entry which is preliminary data.</text>
</comment>
<feature type="non-terminal residue" evidence="1">
    <location>
        <position position="82"/>
    </location>
</feature>
<evidence type="ECO:0000313" key="2">
    <source>
        <dbReference type="Proteomes" id="UP001054945"/>
    </source>
</evidence>
<proteinExistence type="predicted"/>
<name>A0AAV4RAP0_CAEEX</name>